<proteinExistence type="predicted"/>
<keyword evidence="1" id="KW-1133">Transmembrane helix</keyword>
<feature type="transmembrane region" description="Helical" evidence="1">
    <location>
        <begin position="21"/>
        <end position="40"/>
    </location>
</feature>
<comment type="caution">
    <text evidence="2">The sequence shown here is derived from an EMBL/GenBank/DDBJ whole genome shotgun (WGS) entry which is preliminary data.</text>
</comment>
<sequence length="82" mass="8557">MNEIQQRWNAPTPPFFKRIQKVGMVLMGVGTAILAAPVSLPASVTLVGGYILTGGTVLSAVAQFAKQDGDNSGNLTGNKIID</sequence>
<keyword evidence="3" id="KW-1185">Reference proteome</keyword>
<protein>
    <submittedName>
        <fullName evidence="2">Uncharacterized protein</fullName>
    </submittedName>
</protein>
<gene>
    <name evidence="2" type="ORF">KI659_18230</name>
</gene>
<dbReference type="Proteomes" id="UP001319104">
    <property type="component" value="Unassembled WGS sequence"/>
</dbReference>
<keyword evidence="1" id="KW-0472">Membrane</keyword>
<organism evidence="2 3">
    <name type="scientific">Litoribacter ruber</name>
    <dbReference type="NCBI Taxonomy" id="702568"/>
    <lineage>
        <taxon>Bacteria</taxon>
        <taxon>Pseudomonadati</taxon>
        <taxon>Bacteroidota</taxon>
        <taxon>Cytophagia</taxon>
        <taxon>Cytophagales</taxon>
        <taxon>Cyclobacteriaceae</taxon>
        <taxon>Litoribacter</taxon>
    </lineage>
</organism>
<name>A0AAP2G2C8_9BACT</name>
<dbReference type="AlphaFoldDB" id="A0AAP2G2C8"/>
<dbReference type="EMBL" id="JAHCMY010000027">
    <property type="protein sequence ID" value="MBS9525964.1"/>
    <property type="molecule type" value="Genomic_DNA"/>
</dbReference>
<evidence type="ECO:0000256" key="1">
    <source>
        <dbReference type="SAM" id="Phobius"/>
    </source>
</evidence>
<reference evidence="2 3" key="1">
    <citation type="submission" date="2021-05" db="EMBL/GenBank/DDBJ databases">
        <authorList>
            <person name="Zhang Z.D."/>
            <person name="Osman G."/>
        </authorList>
    </citation>
    <scope>NUCLEOTIDE SEQUENCE [LARGE SCALE GENOMIC DNA]</scope>
    <source>
        <strain evidence="2 3">KCTC 32217</strain>
    </source>
</reference>
<evidence type="ECO:0000313" key="2">
    <source>
        <dbReference type="EMBL" id="MBS9525964.1"/>
    </source>
</evidence>
<dbReference type="RefSeq" id="WP_213946823.1">
    <property type="nucleotide sequence ID" value="NZ_JAHCMY010000027.1"/>
</dbReference>
<accession>A0AAP2G2C8</accession>
<evidence type="ECO:0000313" key="3">
    <source>
        <dbReference type="Proteomes" id="UP001319104"/>
    </source>
</evidence>
<keyword evidence="1" id="KW-0812">Transmembrane</keyword>